<sequence length="154" mass="15839">MAHPRIAVLAITGGPGIVAMGMKSGKKGDWRWRGNPPCIVDETADLVKAAEDIINGASFDYNLPCIAEKSLIVVESVAESSGAANANLRRAAAKPADTDKLRAVCLPEGQANKKLVGKSPSAMLEAAGIAVPAKAPRLLIALVSADDRGSPANS</sequence>
<dbReference type="InterPro" id="IPR016161">
    <property type="entry name" value="Ald_DH/histidinol_DH"/>
</dbReference>
<dbReference type="EMBL" id="UGXT01000002">
    <property type="protein sequence ID" value="SUH36576.1"/>
    <property type="molecule type" value="Genomic_DNA"/>
</dbReference>
<dbReference type="InterPro" id="IPR016162">
    <property type="entry name" value="Ald_DH_N"/>
</dbReference>
<proteinExistence type="predicted"/>
<dbReference type="SUPFAM" id="SSF53720">
    <property type="entry name" value="ALDH-like"/>
    <property type="match status" value="1"/>
</dbReference>
<evidence type="ECO:0000313" key="3">
    <source>
        <dbReference type="Proteomes" id="UP000254712"/>
    </source>
</evidence>
<dbReference type="AlphaFoldDB" id="A0A379WT53"/>
<evidence type="ECO:0000313" key="2">
    <source>
        <dbReference type="EMBL" id="SUH36576.1"/>
    </source>
</evidence>
<keyword evidence="1" id="KW-0560">Oxidoreductase</keyword>
<dbReference type="InterPro" id="IPR016163">
    <property type="entry name" value="Ald_DH_C"/>
</dbReference>
<accession>A0A379WT53</accession>
<name>A0A379WT53_SALET</name>
<dbReference type="Proteomes" id="UP000254712">
    <property type="component" value="Unassembled WGS sequence"/>
</dbReference>
<dbReference type="GO" id="GO:0016620">
    <property type="term" value="F:oxidoreductase activity, acting on the aldehyde or oxo group of donors, NAD or NADP as acceptor"/>
    <property type="evidence" value="ECO:0007669"/>
    <property type="project" value="InterPro"/>
</dbReference>
<organism evidence="2 3">
    <name type="scientific">Salmonella enterica I</name>
    <dbReference type="NCBI Taxonomy" id="59201"/>
    <lineage>
        <taxon>Bacteria</taxon>
        <taxon>Pseudomonadati</taxon>
        <taxon>Pseudomonadota</taxon>
        <taxon>Gammaproteobacteria</taxon>
        <taxon>Enterobacterales</taxon>
        <taxon>Enterobacteriaceae</taxon>
        <taxon>Salmonella</taxon>
    </lineage>
</organism>
<protein>
    <submittedName>
        <fullName evidence="2">Aldehyde dehydrogenase</fullName>
    </submittedName>
</protein>
<dbReference type="Gene3D" id="3.40.605.10">
    <property type="entry name" value="Aldehyde Dehydrogenase, Chain A, domain 1"/>
    <property type="match status" value="1"/>
</dbReference>
<dbReference type="Gene3D" id="3.40.309.10">
    <property type="entry name" value="Aldehyde Dehydrogenase, Chain A, domain 2"/>
    <property type="match status" value="1"/>
</dbReference>
<evidence type="ECO:0000256" key="1">
    <source>
        <dbReference type="ARBA" id="ARBA00023002"/>
    </source>
</evidence>
<reference evidence="2 3" key="1">
    <citation type="submission" date="2018-06" db="EMBL/GenBank/DDBJ databases">
        <authorList>
            <consortium name="Pathogen Informatics"/>
            <person name="Doyle S."/>
        </authorList>
    </citation>
    <scope>NUCLEOTIDE SEQUENCE [LARGE SCALE GENOMIC DNA]</scope>
    <source>
        <strain evidence="2 3">NCTC8261</strain>
    </source>
</reference>
<gene>
    <name evidence="2" type="primary">adhE_3</name>
    <name evidence="2" type="ORF">NCTC8261_02835</name>
</gene>